<gene>
    <name evidence="1" type="ORF">FVF61_03125</name>
</gene>
<name>A0A5D0GHI6_9FLAO</name>
<dbReference type="AlphaFoldDB" id="A0A5D0GHI6"/>
<dbReference type="Pfam" id="PF13585">
    <property type="entry name" value="CHU_C"/>
    <property type="match status" value="1"/>
</dbReference>
<keyword evidence="2" id="KW-1185">Reference proteome</keyword>
<comment type="caution">
    <text evidence="1">The sequence shown here is derived from an EMBL/GenBank/DDBJ whole genome shotgun (WGS) entry which is preliminary data.</text>
</comment>
<dbReference type="Proteomes" id="UP000324550">
    <property type="component" value="Unassembled WGS sequence"/>
</dbReference>
<reference evidence="1 2" key="1">
    <citation type="submission" date="2019-08" db="EMBL/GenBank/DDBJ databases">
        <title>Formosa sediminis sp. nov., isolated from marine sediment.</title>
        <authorList>
            <person name="Cao W.R."/>
        </authorList>
    </citation>
    <scope>NUCLEOTIDE SEQUENCE [LARGE SCALE GENOMIC DNA]</scope>
    <source>
        <strain evidence="1 2">1494</strain>
    </source>
</reference>
<dbReference type="EMBL" id="VSFC01000019">
    <property type="protein sequence ID" value="TYA58306.1"/>
    <property type="molecule type" value="Genomic_DNA"/>
</dbReference>
<evidence type="ECO:0000313" key="1">
    <source>
        <dbReference type="EMBL" id="TYA58306.1"/>
    </source>
</evidence>
<evidence type="ECO:0000313" key="2">
    <source>
        <dbReference type="Proteomes" id="UP000324550"/>
    </source>
</evidence>
<dbReference type="InterPro" id="IPR026341">
    <property type="entry name" value="T9SS_type_B"/>
</dbReference>
<dbReference type="NCBIfam" id="TIGR04131">
    <property type="entry name" value="Bac_Flav_CTERM"/>
    <property type="match status" value="1"/>
</dbReference>
<organism evidence="1 2">
    <name type="scientific">Formosa maritima</name>
    <dbReference type="NCBI Taxonomy" id="2592046"/>
    <lineage>
        <taxon>Bacteria</taxon>
        <taxon>Pseudomonadati</taxon>
        <taxon>Bacteroidota</taxon>
        <taxon>Flavobacteriia</taxon>
        <taxon>Flavobacteriales</taxon>
        <taxon>Flavobacteriaceae</taxon>
        <taxon>Formosa</taxon>
    </lineage>
</organism>
<dbReference type="OrthoDB" id="7443339at2"/>
<protein>
    <submittedName>
        <fullName evidence="1">T9SS type B sorting domain-containing protein</fullName>
    </submittedName>
</protein>
<proteinExistence type="predicted"/>
<accession>A0A5D0GHI6</accession>
<sequence>MDTELSSSLYTFEWIEDGDPSTILSTDSFFMPTVEGNYTVTVTDINSGCSSSDSTVVQLSSPPMVTATVATEAFANNHIIVVTATGDGAALFEFSIDNGPWVSNEPNSNTYTFSNVPFGEHVIQARDINGCGIASDMVLVMDYPLFFTPNNDGYNDTWQIFGIENQFDAKIFIYDRYGKLLKQLSPTGPGWDGTYNGELLPSSDYWFTIDYRELGESDGAQKQFRAHFSLKR</sequence>